<keyword evidence="10" id="KW-1185">Reference proteome</keyword>
<comment type="cofactor">
    <cofactor evidence="8">
        <name>Mn(2+)</name>
        <dbReference type="ChEBI" id="CHEBI:29035"/>
    </cofactor>
    <cofactor evidence="8">
        <name>Fe(2+)</name>
        <dbReference type="ChEBI" id="CHEBI:29033"/>
    </cofactor>
    <text evidence="8">Binds 1 Mn(2+) or Fe(2+) ion per subunit.</text>
</comment>
<dbReference type="Pfam" id="PF01475">
    <property type="entry name" value="FUR"/>
    <property type="match status" value="1"/>
</dbReference>
<sequence length="143" mass="16345">MEIEQMLREKDLKVTPQRKAILTVLKKSQSVLSAQELFQEVIKLLPGVNFSTVYRNLDVMLSKGLLCRIAPENGVVMYELRRKGSHHHHVICKGCGISIPIDFCPMDAMKKELKRLSFTPTEHRFEVYGYCNKCNVESMDTSG</sequence>
<dbReference type="InterPro" id="IPR002481">
    <property type="entry name" value="FUR"/>
</dbReference>
<dbReference type="InterPro" id="IPR036390">
    <property type="entry name" value="WH_DNA-bd_sf"/>
</dbReference>
<dbReference type="Gene3D" id="1.10.10.10">
    <property type="entry name" value="Winged helix-like DNA-binding domain superfamily/Winged helix DNA-binding domain"/>
    <property type="match status" value="1"/>
</dbReference>
<feature type="binding site" evidence="7">
    <location>
        <position position="131"/>
    </location>
    <ligand>
        <name>Zn(2+)</name>
        <dbReference type="ChEBI" id="CHEBI:29105"/>
    </ligand>
</feature>
<keyword evidence="3 7" id="KW-0862">Zinc</keyword>
<evidence type="ECO:0000313" key="9">
    <source>
        <dbReference type="EMBL" id="QSQ09129.1"/>
    </source>
</evidence>
<feature type="binding site" evidence="8">
    <location>
        <position position="123"/>
    </location>
    <ligand>
        <name>Fe cation</name>
        <dbReference type="ChEBI" id="CHEBI:24875"/>
    </ligand>
</feature>
<dbReference type="RefSeq" id="WP_206709318.1">
    <property type="nucleotide sequence ID" value="NZ_CP059066.1"/>
</dbReference>
<evidence type="ECO:0000256" key="2">
    <source>
        <dbReference type="ARBA" id="ARBA00022491"/>
    </source>
</evidence>
<feature type="binding site" evidence="7">
    <location>
        <position position="134"/>
    </location>
    <ligand>
        <name>Zn(2+)</name>
        <dbReference type="ChEBI" id="CHEBI:29105"/>
    </ligand>
</feature>
<feature type="binding site" evidence="8">
    <location>
        <position position="86"/>
    </location>
    <ligand>
        <name>Fe cation</name>
        <dbReference type="ChEBI" id="CHEBI:24875"/>
    </ligand>
</feature>
<dbReference type="Proteomes" id="UP000662904">
    <property type="component" value="Chromosome"/>
</dbReference>
<dbReference type="Gene3D" id="3.30.1490.190">
    <property type="match status" value="1"/>
</dbReference>
<organism evidence="9 10">
    <name type="scientific">Koleobacter methoxysyntrophicus</name>
    <dbReference type="NCBI Taxonomy" id="2751313"/>
    <lineage>
        <taxon>Bacteria</taxon>
        <taxon>Bacillati</taxon>
        <taxon>Bacillota</taxon>
        <taxon>Clostridia</taxon>
        <taxon>Koleobacterales</taxon>
        <taxon>Koleobacteraceae</taxon>
        <taxon>Koleobacter</taxon>
    </lineage>
</organism>
<feature type="binding site" evidence="7">
    <location>
        <position position="92"/>
    </location>
    <ligand>
        <name>Zn(2+)</name>
        <dbReference type="ChEBI" id="CHEBI:29105"/>
    </ligand>
</feature>
<dbReference type="GO" id="GO:0000976">
    <property type="term" value="F:transcription cis-regulatory region binding"/>
    <property type="evidence" value="ECO:0007669"/>
    <property type="project" value="TreeGrafter"/>
</dbReference>
<dbReference type="PANTHER" id="PTHR33202:SF7">
    <property type="entry name" value="FERRIC UPTAKE REGULATION PROTEIN"/>
    <property type="match status" value="1"/>
</dbReference>
<evidence type="ECO:0000256" key="7">
    <source>
        <dbReference type="PIRSR" id="PIRSR602481-1"/>
    </source>
</evidence>
<dbReference type="GO" id="GO:1900376">
    <property type="term" value="P:regulation of secondary metabolite biosynthetic process"/>
    <property type="evidence" value="ECO:0007669"/>
    <property type="project" value="TreeGrafter"/>
</dbReference>
<gene>
    <name evidence="9" type="primary">zur</name>
    <name evidence="9" type="ORF">H0A61_01488</name>
</gene>
<dbReference type="GO" id="GO:0008270">
    <property type="term" value="F:zinc ion binding"/>
    <property type="evidence" value="ECO:0007669"/>
    <property type="project" value="TreeGrafter"/>
</dbReference>
<evidence type="ECO:0000256" key="1">
    <source>
        <dbReference type="ARBA" id="ARBA00007957"/>
    </source>
</evidence>
<evidence type="ECO:0000256" key="4">
    <source>
        <dbReference type="ARBA" id="ARBA00023015"/>
    </source>
</evidence>
<keyword evidence="7" id="KW-0479">Metal-binding</keyword>
<dbReference type="CDD" id="cd07153">
    <property type="entry name" value="Fur_like"/>
    <property type="match status" value="1"/>
</dbReference>
<keyword evidence="5" id="KW-0238">DNA-binding</keyword>
<keyword evidence="2" id="KW-0678">Repressor</keyword>
<evidence type="ECO:0000256" key="8">
    <source>
        <dbReference type="PIRSR" id="PIRSR602481-2"/>
    </source>
</evidence>
<protein>
    <submittedName>
        <fullName evidence="9">Zinc-specific metallo-regulatory protein</fullName>
    </submittedName>
</protein>
<dbReference type="GO" id="GO:0003700">
    <property type="term" value="F:DNA-binding transcription factor activity"/>
    <property type="evidence" value="ECO:0007669"/>
    <property type="project" value="InterPro"/>
</dbReference>
<name>A0A8A0RNN6_9FIRM</name>
<dbReference type="InterPro" id="IPR036388">
    <property type="entry name" value="WH-like_DNA-bd_sf"/>
</dbReference>
<evidence type="ECO:0000313" key="10">
    <source>
        <dbReference type="Proteomes" id="UP000662904"/>
    </source>
</evidence>
<evidence type="ECO:0000256" key="3">
    <source>
        <dbReference type="ARBA" id="ARBA00022833"/>
    </source>
</evidence>
<dbReference type="SUPFAM" id="SSF46785">
    <property type="entry name" value="Winged helix' DNA-binding domain"/>
    <property type="match status" value="1"/>
</dbReference>
<proteinExistence type="inferred from homology"/>
<comment type="cofactor">
    <cofactor evidence="7">
        <name>Zn(2+)</name>
        <dbReference type="ChEBI" id="CHEBI:29105"/>
    </cofactor>
    <text evidence="7">Binds 1 zinc ion per subunit.</text>
</comment>
<keyword evidence="4" id="KW-0805">Transcription regulation</keyword>
<reference evidence="9" key="1">
    <citation type="submission" date="2020-07" db="EMBL/GenBank/DDBJ databases">
        <title>Koleobacter methoxysyntrophicus gen. nov., sp. nov., a novel anaerobic bacterium isolated from deep subsurface oil field and proposal of Koleobacterales ord. nov. in the phylum Firmicutes.</title>
        <authorList>
            <person name="Sakamoto S."/>
            <person name="Tamaki H."/>
        </authorList>
    </citation>
    <scope>NUCLEOTIDE SEQUENCE</scope>
    <source>
        <strain evidence="9">NRmbB1</strain>
    </source>
</reference>
<dbReference type="AlphaFoldDB" id="A0A8A0RNN6"/>
<dbReference type="GO" id="GO:0045892">
    <property type="term" value="P:negative regulation of DNA-templated transcription"/>
    <property type="evidence" value="ECO:0007669"/>
    <property type="project" value="TreeGrafter"/>
</dbReference>
<dbReference type="PANTHER" id="PTHR33202">
    <property type="entry name" value="ZINC UPTAKE REGULATION PROTEIN"/>
    <property type="match status" value="1"/>
</dbReference>
<dbReference type="EMBL" id="CP059066">
    <property type="protein sequence ID" value="QSQ09129.1"/>
    <property type="molecule type" value="Genomic_DNA"/>
</dbReference>
<dbReference type="InterPro" id="IPR043135">
    <property type="entry name" value="Fur_C"/>
</dbReference>
<keyword evidence="8" id="KW-0408">Iron</keyword>
<accession>A0A8A0RNN6</accession>
<evidence type="ECO:0000256" key="6">
    <source>
        <dbReference type="ARBA" id="ARBA00023163"/>
    </source>
</evidence>
<feature type="binding site" evidence="7">
    <location>
        <position position="95"/>
    </location>
    <ligand>
        <name>Zn(2+)</name>
        <dbReference type="ChEBI" id="CHEBI:29105"/>
    </ligand>
</feature>
<comment type="similarity">
    <text evidence="1">Belongs to the Fur family.</text>
</comment>
<evidence type="ECO:0000256" key="5">
    <source>
        <dbReference type="ARBA" id="ARBA00023125"/>
    </source>
</evidence>
<dbReference type="KEGG" id="kme:H0A61_01488"/>
<keyword evidence="6" id="KW-0804">Transcription</keyword>